<dbReference type="InterPro" id="IPR021150">
    <property type="entry name" value="Ubiq_cyt_c_chap"/>
</dbReference>
<dbReference type="EMBL" id="MU806002">
    <property type="protein sequence ID" value="KAJ3842540.1"/>
    <property type="molecule type" value="Genomic_DNA"/>
</dbReference>
<dbReference type="Proteomes" id="UP001163846">
    <property type="component" value="Unassembled WGS sequence"/>
</dbReference>
<name>A0AA38PGI4_9AGAR</name>
<accession>A0AA38PGI4</accession>
<sequence>MFPSSYLLRRHIRHLPRAISTAGVSRTRLLATQNSRKNLDASESSSQKAESSSPSPSTPTSSSTTKHEAKKNSIQVGEDGSLQVPERPKSWLTHKVETSPTVKYWFMKVMSLLGYHSPKQRAGLRTFLLYERVCAVTPDAEKYFWQNECDLPPTFQSWFIITNLHFWMLTVRLRALPEPHGRFYVQFLLDHFFLDIEDRIRAILQPAIPPRDPYTFFTPFYINPNIPKDGKLKRGSRAPERLVTRQMKIFKEQWMGMGMWFDYGLVTNDMELASAVWRNLLGARGSQGIAYPGSNPPKFRRGVNLVGGKVENPEKIDLEKEQSRDDGSGVHDYPPEEIDKYVRYPELMLDIVTYMRREIARLEKISDEEIMEGGLEALQFGKIRPHTNNTEKSS</sequence>
<dbReference type="GO" id="GO:0034551">
    <property type="term" value="P:mitochondrial respiratory chain complex III assembly"/>
    <property type="evidence" value="ECO:0007669"/>
    <property type="project" value="TreeGrafter"/>
</dbReference>
<dbReference type="AlphaFoldDB" id="A0AA38PGI4"/>
<evidence type="ECO:0000259" key="3">
    <source>
        <dbReference type="Pfam" id="PF03981"/>
    </source>
</evidence>
<evidence type="ECO:0000313" key="4">
    <source>
        <dbReference type="EMBL" id="KAJ3842540.1"/>
    </source>
</evidence>
<proteinExistence type="inferred from homology"/>
<dbReference type="PANTHER" id="PTHR12184:SF1">
    <property type="entry name" value="UBIQUINOL-CYTOCHROME-C REDUCTASE COMPLEX ASSEMBLY FACTOR 1"/>
    <property type="match status" value="1"/>
</dbReference>
<keyword evidence="5" id="KW-1185">Reference proteome</keyword>
<evidence type="ECO:0000256" key="2">
    <source>
        <dbReference type="SAM" id="MobiDB-lite"/>
    </source>
</evidence>
<dbReference type="GO" id="GO:0005739">
    <property type="term" value="C:mitochondrion"/>
    <property type="evidence" value="ECO:0007669"/>
    <property type="project" value="TreeGrafter"/>
</dbReference>
<gene>
    <name evidence="4" type="ORF">F5878DRAFT_383096</name>
</gene>
<feature type="region of interest" description="Disordered" evidence="2">
    <location>
        <begin position="33"/>
        <end position="86"/>
    </location>
</feature>
<comment type="similarity">
    <text evidence="1">Belongs to the CBP3 family.</text>
</comment>
<evidence type="ECO:0000313" key="5">
    <source>
        <dbReference type="Proteomes" id="UP001163846"/>
    </source>
</evidence>
<dbReference type="PANTHER" id="PTHR12184">
    <property type="entry name" value="UBIQUINOL-CYTOCHROME C REDUCTASE COMPLEX ASSEMBLY FACTOR 1 FAMILY MEMBER"/>
    <property type="match status" value="1"/>
</dbReference>
<feature type="domain" description="Ubiquinol-cytochrome c chaperone" evidence="3">
    <location>
        <begin position="240"/>
        <end position="284"/>
    </location>
</feature>
<dbReference type="InterPro" id="IPR007129">
    <property type="entry name" value="Ubiqinol_cyt_c_chaperone_CPB3"/>
</dbReference>
<comment type="caution">
    <text evidence="4">The sequence shown here is derived from an EMBL/GenBank/DDBJ whole genome shotgun (WGS) entry which is preliminary data.</text>
</comment>
<organism evidence="4 5">
    <name type="scientific">Lentinula raphanica</name>
    <dbReference type="NCBI Taxonomy" id="153919"/>
    <lineage>
        <taxon>Eukaryota</taxon>
        <taxon>Fungi</taxon>
        <taxon>Dikarya</taxon>
        <taxon>Basidiomycota</taxon>
        <taxon>Agaricomycotina</taxon>
        <taxon>Agaricomycetes</taxon>
        <taxon>Agaricomycetidae</taxon>
        <taxon>Agaricales</taxon>
        <taxon>Marasmiineae</taxon>
        <taxon>Omphalotaceae</taxon>
        <taxon>Lentinula</taxon>
    </lineage>
</organism>
<reference evidence="4" key="1">
    <citation type="submission" date="2022-08" db="EMBL/GenBank/DDBJ databases">
        <authorList>
            <consortium name="DOE Joint Genome Institute"/>
            <person name="Min B."/>
            <person name="Riley R."/>
            <person name="Sierra-Patev S."/>
            <person name="Naranjo-Ortiz M."/>
            <person name="Looney B."/>
            <person name="Konkel Z."/>
            <person name="Slot J.C."/>
            <person name="Sakamoto Y."/>
            <person name="Steenwyk J.L."/>
            <person name="Rokas A."/>
            <person name="Carro J."/>
            <person name="Camarero S."/>
            <person name="Ferreira P."/>
            <person name="Molpeceres G."/>
            <person name="Ruiz-Duenas F.J."/>
            <person name="Serrano A."/>
            <person name="Henrissat B."/>
            <person name="Drula E."/>
            <person name="Hughes K.W."/>
            <person name="Mata J.L."/>
            <person name="Ishikawa N.K."/>
            <person name="Vargas-Isla R."/>
            <person name="Ushijima S."/>
            <person name="Smith C.A."/>
            <person name="Ahrendt S."/>
            <person name="Andreopoulos W."/>
            <person name="He G."/>
            <person name="Labutti K."/>
            <person name="Lipzen A."/>
            <person name="Ng V."/>
            <person name="Sandor L."/>
            <person name="Barry K."/>
            <person name="Martinez A.T."/>
            <person name="Xiao Y."/>
            <person name="Gibbons J.G."/>
            <person name="Terashima K."/>
            <person name="Hibbett D.S."/>
            <person name="Grigoriev I.V."/>
        </authorList>
    </citation>
    <scope>NUCLEOTIDE SEQUENCE</scope>
    <source>
        <strain evidence="4">TFB9207</strain>
    </source>
</reference>
<feature type="compositionally biased region" description="Low complexity" evidence="2">
    <location>
        <begin position="41"/>
        <end position="64"/>
    </location>
</feature>
<dbReference type="Pfam" id="PF03981">
    <property type="entry name" value="Ubiq_cyt_C_chap"/>
    <property type="match status" value="2"/>
</dbReference>
<feature type="domain" description="Ubiquinol-cytochrome c chaperone" evidence="3">
    <location>
        <begin position="148"/>
        <end position="203"/>
    </location>
</feature>
<evidence type="ECO:0000256" key="1">
    <source>
        <dbReference type="ARBA" id="ARBA00006407"/>
    </source>
</evidence>
<protein>
    <recommendedName>
        <fullName evidence="3">Ubiquinol-cytochrome c chaperone domain-containing protein</fullName>
    </recommendedName>
</protein>